<evidence type="ECO:0000256" key="4">
    <source>
        <dbReference type="ARBA" id="ARBA00035129"/>
    </source>
</evidence>
<comment type="similarity">
    <text evidence="2">Belongs to the mitochondrion-specific ribosomal protein mS41 family.</text>
</comment>
<evidence type="ECO:0000256" key="3">
    <source>
        <dbReference type="ARBA" id="ARBA00023128"/>
    </source>
</evidence>
<dbReference type="PANTHER" id="PTHR28235:SF1">
    <property type="entry name" value="SMALL RIBOSOMAL SUBUNIT PROTEIN MS41"/>
    <property type="match status" value="1"/>
</dbReference>
<reference evidence="7" key="3">
    <citation type="submission" date="2018-08" db="EMBL/GenBank/DDBJ databases">
        <title>Leveraging single-cell genomics to expand the Fungal Tree of Life.</title>
        <authorList>
            <consortium name="DOE Joint Genome Institute"/>
            <person name="Ahrendt S.R."/>
            <person name="Quandt C.A."/>
            <person name="Ciobanu D."/>
            <person name="Clum A."/>
            <person name="Salamov A."/>
            <person name="Andreopoulos B."/>
            <person name="Cheng J.-F."/>
            <person name="Woyke T."/>
            <person name="Pelin A."/>
            <person name="Henrissat B."/>
            <person name="Reynolds N."/>
            <person name="Benny G.L."/>
            <person name="Smith M.E."/>
            <person name="James T.Y."/>
            <person name="Grigoriev I.V."/>
        </authorList>
    </citation>
    <scope>NUCLEOTIDE SEQUENCE</scope>
    <source>
        <strain evidence="7">CSF55</strain>
    </source>
</reference>
<comment type="subcellular location">
    <subcellularLocation>
        <location evidence="1">Mitochondrion</location>
    </subcellularLocation>
</comment>
<dbReference type="Proteomes" id="UP000030755">
    <property type="component" value="Unassembled WGS sequence"/>
</dbReference>
<sequence length="118" mass="14436">MFRQSLSLFIKKQKETFPPRDPSHTVEWFLKTIRRECDQYIDKFKDWDHLFTVTSKEMEELGIHARARKKILMWTERYRQGFDPFYIYPSQKLVRKHIQLRRMAEAKAAENQNKQGNQ</sequence>
<dbReference type="AlphaFoldDB" id="A0A075ANV2"/>
<accession>A0A075ANV2</accession>
<dbReference type="STRING" id="988480.A0A075ANV2"/>
<dbReference type="CDD" id="cd09487">
    <property type="entry name" value="SAM_superfamily"/>
    <property type="match status" value="1"/>
</dbReference>
<keyword evidence="3" id="KW-0496">Mitochondrion</keyword>
<organism evidence="6 8">
    <name type="scientific">Rozella allomycis (strain CSF55)</name>
    <dbReference type="NCBI Taxonomy" id="988480"/>
    <lineage>
        <taxon>Eukaryota</taxon>
        <taxon>Fungi</taxon>
        <taxon>Fungi incertae sedis</taxon>
        <taxon>Cryptomycota</taxon>
        <taxon>Cryptomycota incertae sedis</taxon>
        <taxon>Rozella</taxon>
    </lineage>
</organism>
<feature type="domain" description="Small ribosomal subunit protein mS41 SAM" evidence="5">
    <location>
        <begin position="26"/>
        <end position="81"/>
    </location>
</feature>
<evidence type="ECO:0000313" key="9">
    <source>
        <dbReference type="Proteomes" id="UP000281549"/>
    </source>
</evidence>
<evidence type="ECO:0000256" key="1">
    <source>
        <dbReference type="ARBA" id="ARBA00004173"/>
    </source>
</evidence>
<keyword evidence="8" id="KW-1185">Reference proteome</keyword>
<dbReference type="OrthoDB" id="18595at2759"/>
<evidence type="ECO:0000313" key="8">
    <source>
        <dbReference type="Proteomes" id="UP000030755"/>
    </source>
</evidence>
<dbReference type="Proteomes" id="UP000281549">
    <property type="component" value="Unassembled WGS sequence"/>
</dbReference>
<dbReference type="HOGENOM" id="CLU_2074476_0_0_1"/>
<dbReference type="InterPro" id="IPR019083">
    <property type="entry name" value="SAM_Ribosomal_mS41"/>
</dbReference>
<dbReference type="InterPro" id="IPR039603">
    <property type="entry name" value="Ribosomal_mS41"/>
</dbReference>
<dbReference type="Pfam" id="PF09597">
    <property type="entry name" value="SAM_Ribosomal_mS41"/>
    <property type="match status" value="1"/>
</dbReference>
<name>A0A075ANV2_ROZAC</name>
<dbReference type="EMBL" id="KE561209">
    <property type="protein sequence ID" value="EPZ31627.1"/>
    <property type="molecule type" value="Genomic_DNA"/>
</dbReference>
<gene>
    <name evidence="6" type="ORF">O9G_000106</name>
    <name evidence="7" type="ORF">ROZALSC1DRAFT_28608</name>
</gene>
<evidence type="ECO:0000313" key="7">
    <source>
        <dbReference type="EMBL" id="RKP19836.1"/>
    </source>
</evidence>
<dbReference type="GO" id="GO:0005739">
    <property type="term" value="C:mitochondrion"/>
    <property type="evidence" value="ECO:0007669"/>
    <property type="project" value="UniProtKB-SubCell"/>
</dbReference>
<dbReference type="Gene3D" id="1.10.150.50">
    <property type="entry name" value="Transcription Factor, Ets-1"/>
    <property type="match status" value="1"/>
</dbReference>
<evidence type="ECO:0000259" key="5">
    <source>
        <dbReference type="SMART" id="SM01238"/>
    </source>
</evidence>
<reference evidence="9" key="2">
    <citation type="journal article" date="2018" name="Nat. Microbiol.">
        <title>Leveraging single-cell genomics to expand the fungal tree of life.</title>
        <authorList>
            <person name="Ahrendt S.R."/>
            <person name="Quandt C.A."/>
            <person name="Ciobanu D."/>
            <person name="Clum A."/>
            <person name="Salamov A."/>
            <person name="Andreopoulos B."/>
            <person name="Cheng J.F."/>
            <person name="Woyke T."/>
            <person name="Pelin A."/>
            <person name="Henrissat B."/>
            <person name="Reynolds N.K."/>
            <person name="Benny G.L."/>
            <person name="Smith M.E."/>
            <person name="James T.Y."/>
            <person name="Grigoriev I.V."/>
        </authorList>
    </citation>
    <scope>NUCLEOTIDE SEQUENCE [LARGE SCALE GENOMIC DNA]</scope>
    <source>
        <strain evidence="9">CSF55</strain>
    </source>
</reference>
<dbReference type="PANTHER" id="PTHR28235">
    <property type="entry name" value="PROTEIN FYV4, MITOCHONDRIAL"/>
    <property type="match status" value="1"/>
</dbReference>
<dbReference type="SUPFAM" id="SSF47769">
    <property type="entry name" value="SAM/Pointed domain"/>
    <property type="match status" value="1"/>
</dbReference>
<dbReference type="SMART" id="SM01238">
    <property type="entry name" value="IGR"/>
    <property type="match status" value="1"/>
</dbReference>
<dbReference type="InterPro" id="IPR013761">
    <property type="entry name" value="SAM/pointed_sf"/>
</dbReference>
<evidence type="ECO:0000256" key="2">
    <source>
        <dbReference type="ARBA" id="ARBA00010492"/>
    </source>
</evidence>
<reference evidence="6 8" key="1">
    <citation type="journal article" date="2013" name="Curr. Biol.">
        <title>Shared signatures of parasitism and phylogenomics unite Cryptomycota and microsporidia.</title>
        <authorList>
            <person name="James T.Y."/>
            <person name="Pelin A."/>
            <person name="Bonen L."/>
            <person name="Ahrendt S."/>
            <person name="Sain D."/>
            <person name="Corradi N."/>
            <person name="Stajich J.E."/>
        </authorList>
    </citation>
    <scope>NUCLEOTIDE SEQUENCE [LARGE SCALE GENOMIC DNA]</scope>
    <source>
        <strain evidence="6 8">CSF55</strain>
        <strain evidence="6 8">CSF55</strain>
    </source>
</reference>
<dbReference type="EMBL" id="ML005152">
    <property type="protein sequence ID" value="RKP19836.1"/>
    <property type="molecule type" value="Genomic_DNA"/>
</dbReference>
<proteinExistence type="inferred from homology"/>
<evidence type="ECO:0000313" key="6">
    <source>
        <dbReference type="EMBL" id="EPZ31627.1"/>
    </source>
</evidence>
<protein>
    <recommendedName>
        <fullName evidence="4">Small ribosomal subunit protein mS41</fullName>
    </recommendedName>
</protein>